<feature type="domain" description="AB hydrolase-1" evidence="1">
    <location>
        <begin position="90"/>
        <end position="182"/>
    </location>
</feature>
<dbReference type="SUPFAM" id="SSF53474">
    <property type="entry name" value="alpha/beta-Hydrolases"/>
    <property type="match status" value="1"/>
</dbReference>
<feature type="domain" description="AB hydrolase-1" evidence="1">
    <location>
        <begin position="8"/>
        <end position="78"/>
    </location>
</feature>
<dbReference type="InterPro" id="IPR029058">
    <property type="entry name" value="AB_hydrolase_fold"/>
</dbReference>
<dbReference type="Proteomes" id="UP001285354">
    <property type="component" value="Unassembled WGS sequence"/>
</dbReference>
<reference evidence="2" key="1">
    <citation type="submission" date="2023-06" db="EMBL/GenBank/DDBJ databases">
        <title>Draft genome of Marssonina rosae.</title>
        <authorList>
            <person name="Cheng Q."/>
        </authorList>
    </citation>
    <scope>NUCLEOTIDE SEQUENCE</scope>
    <source>
        <strain evidence="2">R4</strain>
    </source>
</reference>
<name>A0AAD9WG73_9HELO</name>
<gene>
    <name evidence="2" type="ORF">QTJ16_002071</name>
</gene>
<sequence>MDGRPEFIVVPGAWHGPESFEPTTGLLEKAGFTVHGVSLPCVGADPPLPSFEPDVRAITDVLERVLSSGKDVVLVMHSGDAVNPVNPRDIFYNDLSDDAAAPHVWALRQHSYLAFASTLTAAPWKTVPSTYVLCEADHAIPLPVQEGMIAAAKEAAPSAFDVVERCGAGHSPFLSRPDWLADRLAESAR</sequence>
<dbReference type="EMBL" id="JAUBYV010000002">
    <property type="protein sequence ID" value="KAK2628968.1"/>
    <property type="molecule type" value="Genomic_DNA"/>
</dbReference>
<evidence type="ECO:0000313" key="3">
    <source>
        <dbReference type="Proteomes" id="UP001285354"/>
    </source>
</evidence>
<evidence type="ECO:0000313" key="2">
    <source>
        <dbReference type="EMBL" id="KAK2628968.1"/>
    </source>
</evidence>
<keyword evidence="3" id="KW-1185">Reference proteome</keyword>
<dbReference type="Gene3D" id="3.40.50.1820">
    <property type="entry name" value="alpha/beta hydrolase"/>
    <property type="match status" value="2"/>
</dbReference>
<evidence type="ECO:0000259" key="1">
    <source>
        <dbReference type="Pfam" id="PF12697"/>
    </source>
</evidence>
<dbReference type="InterPro" id="IPR000073">
    <property type="entry name" value="AB_hydrolase_1"/>
</dbReference>
<dbReference type="PANTHER" id="PTHR37017">
    <property type="entry name" value="AB HYDROLASE-1 DOMAIN-CONTAINING PROTEIN-RELATED"/>
    <property type="match status" value="1"/>
</dbReference>
<dbReference type="Pfam" id="PF12697">
    <property type="entry name" value="Abhydrolase_6"/>
    <property type="match status" value="2"/>
</dbReference>
<dbReference type="PANTHER" id="PTHR37017:SF11">
    <property type="entry name" value="ESTERASE_LIPASE_THIOESTERASE DOMAIN-CONTAINING PROTEIN"/>
    <property type="match status" value="1"/>
</dbReference>
<comment type="caution">
    <text evidence="2">The sequence shown here is derived from an EMBL/GenBank/DDBJ whole genome shotgun (WGS) entry which is preliminary data.</text>
</comment>
<protein>
    <recommendedName>
        <fullName evidence="1">AB hydrolase-1 domain-containing protein</fullName>
    </recommendedName>
</protein>
<proteinExistence type="predicted"/>
<dbReference type="AlphaFoldDB" id="A0AAD9WG73"/>
<organism evidence="2 3">
    <name type="scientific">Diplocarpon rosae</name>
    <dbReference type="NCBI Taxonomy" id="946125"/>
    <lineage>
        <taxon>Eukaryota</taxon>
        <taxon>Fungi</taxon>
        <taxon>Dikarya</taxon>
        <taxon>Ascomycota</taxon>
        <taxon>Pezizomycotina</taxon>
        <taxon>Leotiomycetes</taxon>
        <taxon>Helotiales</taxon>
        <taxon>Drepanopezizaceae</taxon>
        <taxon>Diplocarpon</taxon>
    </lineage>
</organism>
<dbReference type="InterPro" id="IPR052897">
    <property type="entry name" value="Sec-Metab_Biosynth_Hydrolase"/>
</dbReference>
<accession>A0AAD9WG73</accession>